<evidence type="ECO:0000313" key="2">
    <source>
        <dbReference type="EMBL" id="UWL61750.1"/>
    </source>
</evidence>
<feature type="transmembrane region" description="Helical" evidence="1">
    <location>
        <begin position="12"/>
        <end position="31"/>
    </location>
</feature>
<keyword evidence="1" id="KW-0472">Membrane</keyword>
<keyword evidence="1" id="KW-1133">Transmembrane helix</keyword>
<protein>
    <submittedName>
        <fullName evidence="2">Uncharacterized protein</fullName>
    </submittedName>
</protein>
<reference evidence="2" key="1">
    <citation type="submission" date="2022-06" db="EMBL/GenBank/DDBJ databases">
        <title>Complete Genome Sequence of Deoxynivalenol-bioadsorption Ochrobactrum pseudintermedium ASAG-D25.</title>
        <authorList>
            <person name="Wang N."/>
        </authorList>
    </citation>
    <scope>NUCLEOTIDE SEQUENCE</scope>
    <source>
        <strain evidence="2">ASAG-D25</strain>
    </source>
</reference>
<dbReference type="EMBL" id="CP099968">
    <property type="protein sequence ID" value="UWL61750.1"/>
    <property type="molecule type" value="Genomic_DNA"/>
</dbReference>
<feature type="transmembrane region" description="Helical" evidence="1">
    <location>
        <begin position="51"/>
        <end position="71"/>
    </location>
</feature>
<proteinExistence type="predicted"/>
<sequence length="90" mass="9999">MTSSSYLLELSRRFISVLILVALLIFAFPYALEYSGYPGLLVAAVAEQNLFLGMVLAALGFVGILMIRLHFGSILQTTLNAIYRIVRLLF</sequence>
<organism evidence="2 3">
    <name type="scientific">Brucella pseudintermedia</name>
    <dbReference type="NCBI Taxonomy" id="370111"/>
    <lineage>
        <taxon>Bacteria</taxon>
        <taxon>Pseudomonadati</taxon>
        <taxon>Pseudomonadota</taxon>
        <taxon>Alphaproteobacteria</taxon>
        <taxon>Hyphomicrobiales</taxon>
        <taxon>Brucellaceae</taxon>
        <taxon>Brucella/Ochrobactrum group</taxon>
        <taxon>Brucella</taxon>
    </lineage>
</organism>
<keyword evidence="1" id="KW-0812">Transmembrane</keyword>
<accession>A0ABY5UEH4</accession>
<dbReference type="RefSeq" id="WP_119039420.1">
    <property type="nucleotide sequence ID" value="NZ_CP099968.1"/>
</dbReference>
<gene>
    <name evidence="2" type="ORF">NIK97_17870</name>
</gene>
<evidence type="ECO:0000256" key="1">
    <source>
        <dbReference type="SAM" id="Phobius"/>
    </source>
</evidence>
<name>A0ABY5UEH4_9HYPH</name>
<evidence type="ECO:0000313" key="3">
    <source>
        <dbReference type="Proteomes" id="UP001058739"/>
    </source>
</evidence>
<keyword evidence="3" id="KW-1185">Reference proteome</keyword>
<dbReference type="Proteomes" id="UP001058739">
    <property type="component" value="Chromosome 02"/>
</dbReference>